<reference evidence="2 3" key="1">
    <citation type="submission" date="2016-08" db="EMBL/GenBank/DDBJ databases">
        <title>A Parts List for Fungal Cellulosomes Revealed by Comparative Genomics.</title>
        <authorList>
            <consortium name="DOE Joint Genome Institute"/>
            <person name="Haitjema C.H."/>
            <person name="Gilmore S.P."/>
            <person name="Henske J.K."/>
            <person name="Solomon K.V."/>
            <person name="De Groot R."/>
            <person name="Kuo A."/>
            <person name="Mondo S.J."/>
            <person name="Salamov A.A."/>
            <person name="Labutti K."/>
            <person name="Zhao Z."/>
            <person name="Chiniquy J."/>
            <person name="Barry K."/>
            <person name="Brewer H.M."/>
            <person name="Purvine S.O."/>
            <person name="Wright A.T."/>
            <person name="Boxma B."/>
            <person name="Van Alen T."/>
            <person name="Hackstein J.H."/>
            <person name="Baker S.E."/>
            <person name="Grigoriev I.V."/>
            <person name="O'Malley M.A."/>
        </authorList>
    </citation>
    <scope>NUCLEOTIDE SEQUENCE [LARGE SCALE GENOMIC DNA]</scope>
    <source>
        <strain evidence="2 3">G1</strain>
    </source>
</reference>
<name>A0A1Y2FEA2_9FUNG</name>
<evidence type="ECO:0008006" key="4">
    <source>
        <dbReference type="Google" id="ProtNLM"/>
    </source>
</evidence>
<evidence type="ECO:0000313" key="3">
    <source>
        <dbReference type="Proteomes" id="UP000193920"/>
    </source>
</evidence>
<dbReference type="PANTHER" id="PTHR40050">
    <property type="entry name" value="INNER SPORE COAT PROTEIN H"/>
    <property type="match status" value="1"/>
</dbReference>
<keyword evidence="1" id="KW-0732">Signal</keyword>
<accession>A0A1Y2FEA2</accession>
<dbReference type="EMBL" id="MCOG01000011">
    <property type="protein sequence ID" value="ORY81165.1"/>
    <property type="molecule type" value="Genomic_DNA"/>
</dbReference>
<dbReference type="OrthoDB" id="10267127at2759"/>
<comment type="caution">
    <text evidence="2">The sequence shown here is derived from an EMBL/GenBank/DDBJ whole genome shotgun (WGS) entry which is preliminary data.</text>
</comment>
<keyword evidence="3" id="KW-1185">Reference proteome</keyword>
<dbReference type="InterPro" id="IPR014867">
    <property type="entry name" value="Spore_coat_CotH_CotH2/3/7"/>
</dbReference>
<evidence type="ECO:0000313" key="2">
    <source>
        <dbReference type="EMBL" id="ORY81165.1"/>
    </source>
</evidence>
<dbReference type="AlphaFoldDB" id="A0A1Y2FEA2"/>
<feature type="signal peptide" evidence="1">
    <location>
        <begin position="1"/>
        <end position="21"/>
    </location>
</feature>
<dbReference type="Proteomes" id="UP000193920">
    <property type="component" value="Unassembled WGS sequence"/>
</dbReference>
<protein>
    <recommendedName>
        <fullName evidence="4">Coth-domain-containing protein</fullName>
    </recommendedName>
</protein>
<organism evidence="2 3">
    <name type="scientific">Neocallimastix californiae</name>
    <dbReference type="NCBI Taxonomy" id="1754190"/>
    <lineage>
        <taxon>Eukaryota</taxon>
        <taxon>Fungi</taxon>
        <taxon>Fungi incertae sedis</taxon>
        <taxon>Chytridiomycota</taxon>
        <taxon>Chytridiomycota incertae sedis</taxon>
        <taxon>Neocallimastigomycetes</taxon>
        <taxon>Neocallimastigales</taxon>
        <taxon>Neocallimastigaceae</taxon>
        <taxon>Neocallimastix</taxon>
    </lineage>
</organism>
<evidence type="ECO:0000256" key="1">
    <source>
        <dbReference type="SAM" id="SignalP"/>
    </source>
</evidence>
<feature type="chain" id="PRO_5012440727" description="Coth-domain-containing protein" evidence="1">
    <location>
        <begin position="22"/>
        <end position="586"/>
    </location>
</feature>
<proteinExistence type="predicted"/>
<dbReference type="Pfam" id="PF08757">
    <property type="entry name" value="CotH"/>
    <property type="match status" value="1"/>
</dbReference>
<sequence length="586" mass="66455">MRFNKTINLLLLTVPAYLINAEKVKFKVIAVNGTPVLNINGAQQQMTAAEYPLYEAEVDVDSFPVTYKYSIDNETEPFDRKREKDDESLNEFFGREITVMEHPLLPRAYKAFEFAKFSKLFDDRFIGNFIVKTDNLQDLYQNINDLEYKVKAEVIYASPYTIKTFKNAELAISGQSTRFVPKLSFKIKGLKDENNKELYGRSTVKLRAEHMDPSFLRDKLYGDILNSLGVPAVQNSFSRLFINGEPLGFYGLSDSISSDRYLRDTFNKGEKYSQVNPLFKADFCPTCEGGVAYGDLGYYGDDPNTPMYSIYTYKGEDSDTVDNNAKIAEQLIPLLKEIDNYKNNQANELPIDADSFSKYMVTEFLAGGIDNYWNKPGNYYLFKDSNKNKWYFHDSDFHFTFGVGGNTNEMMNTPLAQYPPLTEENVTKERAPLDALRAHQADKFTEIIDRLVKTSLNPSAYNPRLDSLAKLVKDDAYWDFTLPKTNPSPSADVDLVYTNEDFDSHALSDQANANVETMPIRAFLNGRLSNVAKELSIQIPNSFENDLGLVENPKVSGNGDDESAAKGKYTCSIYSVIVILFATLMF</sequence>
<gene>
    <name evidence="2" type="ORF">LY90DRAFT_664384</name>
</gene>
<dbReference type="PANTHER" id="PTHR40050:SF1">
    <property type="entry name" value="INNER SPORE COAT PROTEIN H"/>
    <property type="match status" value="1"/>
</dbReference>